<organism evidence="2 3">
    <name type="scientific">Edaphobacter acidisoli</name>
    <dbReference type="NCBI Taxonomy" id="2040573"/>
    <lineage>
        <taxon>Bacteria</taxon>
        <taxon>Pseudomonadati</taxon>
        <taxon>Acidobacteriota</taxon>
        <taxon>Terriglobia</taxon>
        <taxon>Terriglobales</taxon>
        <taxon>Acidobacteriaceae</taxon>
        <taxon>Edaphobacter</taxon>
    </lineage>
</organism>
<reference evidence="2" key="1">
    <citation type="journal article" date="2014" name="Int. J. Syst. Evol. Microbiol.">
        <title>Complete genome sequence of Corynebacterium casei LMG S-19264T (=DSM 44701T), isolated from a smear-ripened cheese.</title>
        <authorList>
            <consortium name="US DOE Joint Genome Institute (JGI-PGF)"/>
            <person name="Walter F."/>
            <person name="Albersmeier A."/>
            <person name="Kalinowski J."/>
            <person name="Ruckert C."/>
        </authorList>
    </citation>
    <scope>NUCLEOTIDE SEQUENCE</scope>
    <source>
        <strain evidence="2">CGMCC 1.15447</strain>
    </source>
</reference>
<dbReference type="SUPFAM" id="SSF53271">
    <property type="entry name" value="PRTase-like"/>
    <property type="match status" value="1"/>
</dbReference>
<keyword evidence="2" id="KW-0328">Glycosyltransferase</keyword>
<dbReference type="EMBL" id="BMJB01000001">
    <property type="protein sequence ID" value="GGA66953.1"/>
    <property type="molecule type" value="Genomic_DNA"/>
</dbReference>
<feature type="domain" description="Phosphoribosyltransferase" evidence="1">
    <location>
        <begin position="12"/>
        <end position="178"/>
    </location>
</feature>
<evidence type="ECO:0000313" key="2">
    <source>
        <dbReference type="EMBL" id="GGA66953.1"/>
    </source>
</evidence>
<dbReference type="Proteomes" id="UP000648801">
    <property type="component" value="Unassembled WGS sequence"/>
</dbReference>
<dbReference type="AlphaFoldDB" id="A0A916RS31"/>
<accession>A0A916RS31</accession>
<evidence type="ECO:0000259" key="1">
    <source>
        <dbReference type="Pfam" id="PF00156"/>
    </source>
</evidence>
<evidence type="ECO:0000313" key="3">
    <source>
        <dbReference type="Proteomes" id="UP000648801"/>
    </source>
</evidence>
<dbReference type="Gene3D" id="3.30.1310.20">
    <property type="entry name" value="PRTase-like"/>
    <property type="match status" value="1"/>
</dbReference>
<protein>
    <submittedName>
        <fullName evidence="2">Phosphoribosyltransferase</fullName>
    </submittedName>
</protein>
<name>A0A916RS31_9BACT</name>
<dbReference type="InterPro" id="IPR029057">
    <property type="entry name" value="PRTase-like"/>
</dbReference>
<proteinExistence type="predicted"/>
<dbReference type="Pfam" id="PF00156">
    <property type="entry name" value="Pribosyltran"/>
    <property type="match status" value="1"/>
</dbReference>
<dbReference type="Gene3D" id="3.40.50.2020">
    <property type="match status" value="1"/>
</dbReference>
<keyword evidence="2" id="KW-0808">Transferase</keyword>
<gene>
    <name evidence="2" type="ORF">GCM10011507_18040</name>
</gene>
<keyword evidence="3" id="KW-1185">Reference proteome</keyword>
<comment type="caution">
    <text evidence="2">The sequence shown here is derived from an EMBL/GenBank/DDBJ whole genome shotgun (WGS) entry which is preliminary data.</text>
</comment>
<dbReference type="GO" id="GO:0016757">
    <property type="term" value="F:glycosyltransferase activity"/>
    <property type="evidence" value="ECO:0007669"/>
    <property type="project" value="UniProtKB-KW"/>
</dbReference>
<sequence>MFRDRRHAGERLARLLESHHGQPQTIVLALPRGGVPVAAAAARELQLPLDILPAHKLGAPSQPEFAIGAIAGDGVLVLNDRAIAHMNISEDTLNEAIAREREELHRRERLYRDNRPPLSLAEWTTILVDDGLATGYTMLAAIRAIREQKPAKIVVAVPVAPPSTLDRMAEEADEIVCVHSAEDLFAVGQFYSDFSQISDEEVQTIMRAD</sequence>
<reference evidence="2" key="2">
    <citation type="submission" date="2020-09" db="EMBL/GenBank/DDBJ databases">
        <authorList>
            <person name="Sun Q."/>
            <person name="Zhou Y."/>
        </authorList>
    </citation>
    <scope>NUCLEOTIDE SEQUENCE</scope>
    <source>
        <strain evidence="2">CGMCC 1.15447</strain>
    </source>
</reference>
<dbReference type="InterPro" id="IPR000836">
    <property type="entry name" value="PRTase_dom"/>
</dbReference>
<dbReference type="RefSeq" id="WP_188758986.1">
    <property type="nucleotide sequence ID" value="NZ_BMJB01000001.1"/>
</dbReference>
<dbReference type="CDD" id="cd06223">
    <property type="entry name" value="PRTases_typeI"/>
    <property type="match status" value="1"/>
</dbReference>